<evidence type="ECO:0000313" key="2">
    <source>
        <dbReference type="EMBL" id="CEM18728.1"/>
    </source>
</evidence>
<dbReference type="Proteomes" id="UP000041254">
    <property type="component" value="Unassembled WGS sequence"/>
</dbReference>
<dbReference type="AlphaFoldDB" id="A0A0G4FVV0"/>
<dbReference type="EMBL" id="CDMY01000507">
    <property type="protein sequence ID" value="CEM18728.1"/>
    <property type="molecule type" value="Genomic_DNA"/>
</dbReference>
<evidence type="ECO:0000256" key="1">
    <source>
        <dbReference type="SAM" id="MobiDB-lite"/>
    </source>
</evidence>
<keyword evidence="3" id="KW-1185">Reference proteome</keyword>
<proteinExistence type="predicted"/>
<organism evidence="2 3">
    <name type="scientific">Vitrella brassicaformis (strain CCMP3155)</name>
    <dbReference type="NCBI Taxonomy" id="1169540"/>
    <lineage>
        <taxon>Eukaryota</taxon>
        <taxon>Sar</taxon>
        <taxon>Alveolata</taxon>
        <taxon>Colpodellida</taxon>
        <taxon>Vitrellaceae</taxon>
        <taxon>Vitrella</taxon>
    </lineage>
</organism>
<feature type="region of interest" description="Disordered" evidence="1">
    <location>
        <begin position="118"/>
        <end position="147"/>
    </location>
</feature>
<protein>
    <submittedName>
        <fullName evidence="2">Uncharacterized protein</fullName>
    </submittedName>
</protein>
<gene>
    <name evidence="2" type="ORF">Vbra_22964</name>
</gene>
<evidence type="ECO:0000313" key="3">
    <source>
        <dbReference type="Proteomes" id="UP000041254"/>
    </source>
</evidence>
<reference evidence="2 3" key="1">
    <citation type="submission" date="2014-11" db="EMBL/GenBank/DDBJ databases">
        <authorList>
            <person name="Zhu J."/>
            <person name="Qi W."/>
            <person name="Song R."/>
        </authorList>
    </citation>
    <scope>NUCLEOTIDE SEQUENCE [LARGE SCALE GENOMIC DNA]</scope>
</reference>
<dbReference type="VEuPathDB" id="CryptoDB:Vbra_22964"/>
<accession>A0A0G4FVV0</accession>
<sequence length="495" mass="54592">MMAQPKGQVGRVTSSPAGAQATLSDAMDEISTIAEAHTLADSGGVLARRGDEESIDMYGEQDGYQTHGKSIAVRPDTQTNRDRRFTMGGWMDDYDLACHVQLPLEDVALSPSAAAAAAGAAGGPDTVTEPRQQGGPNRATDKSSYGRPCLPGLPEVVINLTAALIETSHTARLSRVNLELYGKITHETMGVYRNLIVTSEDEEVCTRRGRMTPLASALSSWTCTTRRVTLTISPPIRRSSSSDWWSKMQTVHLVIATPFIFECLEASRPTLKAIMLGDVHVRHSREPRAASASPVVFPQVEELRITNFDTLCTVVESSWQFSRLKSFDTGSVWAVRELSKLNYIIEHAPALRHIDAAVEAKASAQWRRFVSLCAQCPNLTSIGDLETCQWEFDALHDEITFWRRPDRLGVMKHLSICDRHGEISATSGQRLPIGGRYRLTLPDLLEWARSVKCNIDWSKPSKSRCFTVRCSQDVTIARPATLGRVAMPSRRSRAG</sequence>
<dbReference type="InParanoid" id="A0A0G4FVV0"/>
<dbReference type="PhylomeDB" id="A0A0G4FVV0"/>
<name>A0A0G4FVV0_VITBC</name>